<accession>A0A9W8GAG3</accession>
<evidence type="ECO:0000256" key="1">
    <source>
        <dbReference type="SAM" id="MobiDB-lite"/>
    </source>
</evidence>
<feature type="region of interest" description="Disordered" evidence="1">
    <location>
        <begin position="262"/>
        <end position="281"/>
    </location>
</feature>
<comment type="caution">
    <text evidence="2">The sequence shown here is derived from an EMBL/GenBank/DDBJ whole genome shotgun (WGS) entry which is preliminary data.</text>
</comment>
<keyword evidence="3" id="KW-1185">Reference proteome</keyword>
<evidence type="ECO:0000313" key="2">
    <source>
        <dbReference type="EMBL" id="KAJ2684022.1"/>
    </source>
</evidence>
<dbReference type="Proteomes" id="UP001151516">
    <property type="component" value="Unassembled WGS sequence"/>
</dbReference>
<reference evidence="2" key="1">
    <citation type="submission" date="2022-07" db="EMBL/GenBank/DDBJ databases">
        <title>Phylogenomic reconstructions and comparative analyses of Kickxellomycotina fungi.</title>
        <authorList>
            <person name="Reynolds N.K."/>
            <person name="Stajich J.E."/>
            <person name="Barry K."/>
            <person name="Grigoriev I.V."/>
            <person name="Crous P."/>
            <person name="Smith M.E."/>
        </authorList>
    </citation>
    <scope>NUCLEOTIDE SEQUENCE</scope>
    <source>
        <strain evidence="2">CBS 109367</strain>
    </source>
</reference>
<gene>
    <name evidence="2" type="ORF">IWW39_005164</name>
</gene>
<proteinExistence type="predicted"/>
<evidence type="ECO:0000313" key="3">
    <source>
        <dbReference type="Proteomes" id="UP001151516"/>
    </source>
</evidence>
<evidence type="ECO:0008006" key="4">
    <source>
        <dbReference type="Google" id="ProtNLM"/>
    </source>
</evidence>
<protein>
    <recommendedName>
        <fullName evidence="4">Pentatricopeptide repeat protein</fullName>
    </recommendedName>
</protein>
<dbReference type="InterPro" id="IPR011990">
    <property type="entry name" value="TPR-like_helical_dom_sf"/>
</dbReference>
<sequence length="281" mass="31975">MFSFVANRTLRPFVRKSPALTLLGRGLTTVIPKNLQPTEEEITKANVTTKGKEYRMDSPPANVRPDIWQLVVSTIMRVDPTYARVPKRSVLHWLLQNTTTREELDVAIDVLQHWRMRMLPITQATTQIVAETCIRLEAPDVFVAMLMDRWKYRQLPINYNMAKFIRFLGGGERLDDAFRLFALYPFYGLKYDAPAYGALVEACCQGEGEEAWRRALIVAEEGLASDPPLITKEALAALEKRSVEKGEEEMAKRYQSLADSLSLEPVSEEPAKFDEKGNHLV</sequence>
<dbReference type="Gene3D" id="1.25.40.10">
    <property type="entry name" value="Tetratricopeptide repeat domain"/>
    <property type="match status" value="1"/>
</dbReference>
<dbReference type="OrthoDB" id="2123547at2759"/>
<feature type="compositionally biased region" description="Basic and acidic residues" evidence="1">
    <location>
        <begin position="269"/>
        <end position="281"/>
    </location>
</feature>
<name>A0A9W8GAG3_9FUNG</name>
<dbReference type="AlphaFoldDB" id="A0A9W8GAG3"/>
<organism evidence="2 3">
    <name type="scientific">Coemansia spiralis</name>
    <dbReference type="NCBI Taxonomy" id="417178"/>
    <lineage>
        <taxon>Eukaryota</taxon>
        <taxon>Fungi</taxon>
        <taxon>Fungi incertae sedis</taxon>
        <taxon>Zoopagomycota</taxon>
        <taxon>Kickxellomycotina</taxon>
        <taxon>Kickxellomycetes</taxon>
        <taxon>Kickxellales</taxon>
        <taxon>Kickxellaceae</taxon>
        <taxon>Coemansia</taxon>
    </lineage>
</organism>
<dbReference type="EMBL" id="JANBTX010000241">
    <property type="protein sequence ID" value="KAJ2684022.1"/>
    <property type="molecule type" value="Genomic_DNA"/>
</dbReference>